<feature type="compositionally biased region" description="Pro residues" evidence="1">
    <location>
        <begin position="581"/>
        <end position="592"/>
    </location>
</feature>
<proteinExistence type="predicted"/>
<evidence type="ECO:0000313" key="4">
    <source>
        <dbReference type="Proteomes" id="UP001371305"/>
    </source>
</evidence>
<feature type="chain" id="PRO_5045137854" evidence="2">
    <location>
        <begin position="24"/>
        <end position="592"/>
    </location>
</feature>
<feature type="signal peptide" evidence="2">
    <location>
        <begin position="1"/>
        <end position="23"/>
    </location>
</feature>
<accession>A0ABU9B0V7</accession>
<keyword evidence="2" id="KW-0732">Signal</keyword>
<gene>
    <name evidence="3" type="ORF">WKV53_24260</name>
</gene>
<keyword evidence="4" id="KW-1185">Reference proteome</keyword>
<comment type="caution">
    <text evidence="3">The sequence shown here is derived from an EMBL/GenBank/DDBJ whole genome shotgun (WGS) entry which is preliminary data.</text>
</comment>
<evidence type="ECO:0000256" key="1">
    <source>
        <dbReference type="SAM" id="MobiDB-lite"/>
    </source>
</evidence>
<feature type="region of interest" description="Disordered" evidence="1">
    <location>
        <begin position="569"/>
        <end position="592"/>
    </location>
</feature>
<organism evidence="3 4">
    <name type="scientific">Luteolibacter soli</name>
    <dbReference type="NCBI Taxonomy" id="3135280"/>
    <lineage>
        <taxon>Bacteria</taxon>
        <taxon>Pseudomonadati</taxon>
        <taxon>Verrucomicrobiota</taxon>
        <taxon>Verrucomicrobiia</taxon>
        <taxon>Verrucomicrobiales</taxon>
        <taxon>Verrucomicrobiaceae</taxon>
        <taxon>Luteolibacter</taxon>
    </lineage>
</organism>
<dbReference type="EMBL" id="JBBUKT010000012">
    <property type="protein sequence ID" value="MEK7953651.1"/>
    <property type="molecule type" value="Genomic_DNA"/>
</dbReference>
<name>A0ABU9B0V7_9BACT</name>
<evidence type="ECO:0000256" key="2">
    <source>
        <dbReference type="SAM" id="SignalP"/>
    </source>
</evidence>
<dbReference type="Proteomes" id="UP001371305">
    <property type="component" value="Unassembled WGS sequence"/>
</dbReference>
<feature type="region of interest" description="Disordered" evidence="1">
    <location>
        <begin position="175"/>
        <end position="202"/>
    </location>
</feature>
<evidence type="ECO:0000313" key="3">
    <source>
        <dbReference type="EMBL" id="MEK7953651.1"/>
    </source>
</evidence>
<reference evidence="3 4" key="1">
    <citation type="submission" date="2024-04" db="EMBL/GenBank/DDBJ databases">
        <title>Luteolibacter sp. isolated from soil.</title>
        <authorList>
            <person name="An J."/>
        </authorList>
    </citation>
    <scope>NUCLEOTIDE SEQUENCE [LARGE SCALE GENOMIC DNA]</scope>
    <source>
        <strain evidence="3 4">Y139</strain>
    </source>
</reference>
<protein>
    <submittedName>
        <fullName evidence="3">Uncharacterized protein</fullName>
    </submittedName>
</protein>
<sequence>MSAMRCVSRGFLMWGALLLPGMGAFVPPAEGPVPFRRDKLPVDVDTMTSLSRQVTVLAAAEKGEGAGERRAMAQMAALALALDPANRQARDLIAAAEKGEKPEVPDEKEIERARSRAWQTLSWLEMPEAGSDGNALAACLGDVLAVADPRHPKAQEHPSEQGAWKDWVAAKEAFQTKKPVKPVEPDPADGGSGKGPKPAPQPLALADLELAMPLWVMSVETGAESLQAVKVSFHGDVTGEGKPTVAMPDEKITERLAKPLHALEAAMEARHGTLPAGLKVTLGFGKSAYSIPSNGAAVTGTAALLLDGALTGKVPAAITLSQVGEGGKLELPPKFWNSLRALSAMPGGGRLILPEQAAEFLPALVTMDDGAFFMKREVLLAGTVGELCDLAAATPEGPVGEAMKRFAEIRKVGEGKTLGNFVANPATQQRLKEVADAFPKHASAKMLALQGNSSRARSLPRAILAREIRTALEPVAVVMKVQVSYGEKGAEYGLEKAHETSRKILDSLNGYIDIRDRDLHKSAMEATDALRALARMLSKAEDDYGTVTPKKTLAAKTAREAYQKALRELTTAAGDEEDYPLPKPTPATPPGN</sequence>